<accession>A0A1J4JF42</accession>
<proteinExistence type="predicted"/>
<keyword evidence="3" id="KW-1185">Reference proteome</keyword>
<dbReference type="RefSeq" id="XP_068350899.1">
    <property type="nucleotide sequence ID" value="XM_068510543.1"/>
</dbReference>
<keyword evidence="1" id="KW-0732">Signal</keyword>
<feature type="chain" id="PRO_5012068644" evidence="1">
    <location>
        <begin position="24"/>
        <end position="429"/>
    </location>
</feature>
<sequence length="429" mass="49470">MNLTFLTFHKLMVLGTLLSSTQKFSPYSLYIHNSKFGKFSSHVLYSSEIFLQVQQSSFRNFLDSPFHLQSTVFQHTKYSPDEKVHTTENMHFTDCIFLNCRVQQNDNNEGNGGAICVDTSYSNYEFLYVQRCGFRNCSASSDGGAIYILGCDFRIDSSQFEKCDAYSKGSSIYILFYSRSKKVSALCESISIRKGSKKGNSNLYSSIQNIQIQYYNISNSRSKEMRNCVASISHSTYCNLKFLSMNNIQAHSFFSFCECSNKFLTRYFILQHTCSLSYAFEIDQMDVPLKFYRFSFENIKGPLIKLTRSEKLIFLNCYIDNSTMLTNNKHVFEGIDDISGLSQINKNNINMTFNRGDIDKAWDLGNPPEFTMTFKPTNIFQPSSSFSPSAYFSFDQDYQFYHELIERRKKITGVPLLVFLATINEYNTT</sequence>
<evidence type="ECO:0000256" key="1">
    <source>
        <dbReference type="SAM" id="SignalP"/>
    </source>
</evidence>
<protein>
    <submittedName>
        <fullName evidence="2">Uncharacterized protein</fullName>
    </submittedName>
</protein>
<evidence type="ECO:0000313" key="2">
    <source>
        <dbReference type="EMBL" id="OHS97762.1"/>
    </source>
</evidence>
<dbReference type="GeneID" id="94845247"/>
<organism evidence="2 3">
    <name type="scientific">Tritrichomonas foetus</name>
    <dbReference type="NCBI Taxonomy" id="1144522"/>
    <lineage>
        <taxon>Eukaryota</taxon>
        <taxon>Metamonada</taxon>
        <taxon>Parabasalia</taxon>
        <taxon>Tritrichomonadida</taxon>
        <taxon>Tritrichomonadidae</taxon>
        <taxon>Tritrichomonas</taxon>
    </lineage>
</organism>
<dbReference type="EMBL" id="MLAK01001095">
    <property type="protein sequence ID" value="OHS97762.1"/>
    <property type="molecule type" value="Genomic_DNA"/>
</dbReference>
<evidence type="ECO:0000313" key="3">
    <source>
        <dbReference type="Proteomes" id="UP000179807"/>
    </source>
</evidence>
<dbReference type="Proteomes" id="UP000179807">
    <property type="component" value="Unassembled WGS sequence"/>
</dbReference>
<dbReference type="VEuPathDB" id="TrichDB:TRFO_35934"/>
<reference evidence="2" key="1">
    <citation type="submission" date="2016-10" db="EMBL/GenBank/DDBJ databases">
        <authorList>
            <person name="Benchimol M."/>
            <person name="Almeida L.G."/>
            <person name="Vasconcelos A.T."/>
            <person name="Perreira-Neves A."/>
            <person name="Rosa I.A."/>
            <person name="Tasca T."/>
            <person name="Bogo M.R."/>
            <person name="de Souza W."/>
        </authorList>
    </citation>
    <scope>NUCLEOTIDE SEQUENCE [LARGE SCALE GENOMIC DNA]</scope>
    <source>
        <strain evidence="2">K</strain>
    </source>
</reference>
<gene>
    <name evidence="2" type="ORF">TRFO_35934</name>
</gene>
<dbReference type="AlphaFoldDB" id="A0A1J4JF42"/>
<name>A0A1J4JF42_9EUKA</name>
<comment type="caution">
    <text evidence="2">The sequence shown here is derived from an EMBL/GenBank/DDBJ whole genome shotgun (WGS) entry which is preliminary data.</text>
</comment>
<feature type="signal peptide" evidence="1">
    <location>
        <begin position="1"/>
        <end position="23"/>
    </location>
</feature>